<accession>A0ABV5JSY0</accession>
<organism evidence="1 2">
    <name type="scientific">Dietzia aerolata</name>
    <dbReference type="NCBI Taxonomy" id="595984"/>
    <lineage>
        <taxon>Bacteria</taxon>
        <taxon>Bacillati</taxon>
        <taxon>Actinomycetota</taxon>
        <taxon>Actinomycetes</taxon>
        <taxon>Mycobacteriales</taxon>
        <taxon>Dietziaceae</taxon>
        <taxon>Dietzia</taxon>
    </lineage>
</organism>
<reference evidence="1 2" key="1">
    <citation type="submission" date="2024-09" db="EMBL/GenBank/DDBJ databases">
        <authorList>
            <person name="Sun Q."/>
            <person name="Mori K."/>
        </authorList>
    </citation>
    <scope>NUCLEOTIDE SEQUENCE [LARGE SCALE GENOMIC DNA]</scope>
    <source>
        <strain evidence="1 2">CCM 7659</strain>
    </source>
</reference>
<name>A0ABV5JSY0_9ACTN</name>
<evidence type="ECO:0000313" key="1">
    <source>
        <dbReference type="EMBL" id="MFB9260832.1"/>
    </source>
</evidence>
<gene>
    <name evidence="1" type="ORF">ACFFVD_13580</name>
</gene>
<dbReference type="RefSeq" id="WP_182631875.1">
    <property type="nucleotide sequence ID" value="NZ_JAALDM010000094.1"/>
</dbReference>
<comment type="caution">
    <text evidence="1">The sequence shown here is derived from an EMBL/GenBank/DDBJ whole genome shotgun (WGS) entry which is preliminary data.</text>
</comment>
<evidence type="ECO:0000313" key="2">
    <source>
        <dbReference type="Proteomes" id="UP001589700"/>
    </source>
</evidence>
<protein>
    <submittedName>
        <fullName evidence="1">Uncharacterized protein</fullName>
    </submittedName>
</protein>
<dbReference type="Proteomes" id="UP001589700">
    <property type="component" value="Unassembled WGS sequence"/>
</dbReference>
<dbReference type="EMBL" id="JBHMDY010000008">
    <property type="protein sequence ID" value="MFB9260832.1"/>
    <property type="molecule type" value="Genomic_DNA"/>
</dbReference>
<keyword evidence="2" id="KW-1185">Reference proteome</keyword>
<sequence>MSITLTVDDETAGVLVDKLAGDRSFLAEAPADHAAFVLFHESSTVEFLSAGYGPERVDPLEDIDLSAIRILRGVVNNTWIDNREDQLSEPLAAIIQCDLKAKTATVIYHLGDDSEAWRFNDNNFRELLTALEP</sequence>
<proteinExistence type="predicted"/>